<reference evidence="2 3" key="1">
    <citation type="submission" date="2021-03" db="EMBL/GenBank/DDBJ databases">
        <title>Antimicrobial resistance genes in bacteria isolated from Japanese honey, and their potential for conferring macrolide and lincosamide resistance in the American foulbrood pathogen Paenibacillus larvae.</title>
        <authorList>
            <person name="Okamoto M."/>
            <person name="Kumagai M."/>
            <person name="Kanamori H."/>
            <person name="Takamatsu D."/>
        </authorList>
    </citation>
    <scope>NUCLEOTIDE SEQUENCE [LARGE SCALE GENOMIC DNA]</scope>
    <source>
        <strain evidence="2 3">J15TS10</strain>
    </source>
</reference>
<dbReference type="CDD" id="cd02440">
    <property type="entry name" value="AdoMet_MTases"/>
    <property type="match status" value="1"/>
</dbReference>
<dbReference type="Gene3D" id="2.20.25.110">
    <property type="entry name" value="S-adenosyl-L-methionine-dependent methyltransferases"/>
    <property type="match status" value="1"/>
</dbReference>
<keyword evidence="3" id="KW-1185">Reference proteome</keyword>
<dbReference type="GO" id="GO:0008168">
    <property type="term" value="F:methyltransferase activity"/>
    <property type="evidence" value="ECO:0007669"/>
    <property type="project" value="UniProtKB-KW"/>
</dbReference>
<dbReference type="InterPro" id="IPR041698">
    <property type="entry name" value="Methyltransf_25"/>
</dbReference>
<name>A0ABQ4ML15_9BACL</name>
<proteinExistence type="predicted"/>
<dbReference type="PANTHER" id="PTHR43591:SF110">
    <property type="entry name" value="RHODANESE DOMAIN-CONTAINING PROTEIN"/>
    <property type="match status" value="1"/>
</dbReference>
<sequence>MYASALDKSVYGLGFFYYKLFLILAGNKVGTNNDSTITDGCEDMLNSYGELCTEVYELSKPVGYSFGDIEYYAERLQGISGKILEVACGSGRVLIPLLESGLQVEGIDNSPYMLESCKKKCAELGIQPTLFVGDMRQFHLEDAYEAIMIPGGSLQLIESREDLVAALKCCYEHLADGGVFIADIFLETDFEMNTVKTRLWETEKEEIITLEEKRIELNLIEQRTVSLLKYEKWQDGRLIQSELQRFPVRWYGVYEFSMMLEKAGFSDIVISGNYEYGIAPQHADHMITFEARKKF</sequence>
<keyword evidence="2" id="KW-0808">Transferase</keyword>
<dbReference type="SUPFAM" id="SSF53335">
    <property type="entry name" value="S-adenosyl-L-methionine-dependent methyltransferases"/>
    <property type="match status" value="1"/>
</dbReference>
<feature type="domain" description="Methyltransferase" evidence="1">
    <location>
        <begin position="83"/>
        <end position="178"/>
    </location>
</feature>
<dbReference type="InterPro" id="IPR029063">
    <property type="entry name" value="SAM-dependent_MTases_sf"/>
</dbReference>
<dbReference type="Proteomes" id="UP000681290">
    <property type="component" value="Unassembled WGS sequence"/>
</dbReference>
<dbReference type="Gene3D" id="3.40.50.150">
    <property type="entry name" value="Vaccinia Virus protein VP39"/>
    <property type="match status" value="1"/>
</dbReference>
<organism evidence="2 3">
    <name type="scientific">Paenibacillus woosongensis</name>
    <dbReference type="NCBI Taxonomy" id="307580"/>
    <lineage>
        <taxon>Bacteria</taxon>
        <taxon>Bacillati</taxon>
        <taxon>Bacillota</taxon>
        <taxon>Bacilli</taxon>
        <taxon>Bacillales</taxon>
        <taxon>Paenibacillaceae</taxon>
        <taxon>Paenibacillus</taxon>
    </lineage>
</organism>
<dbReference type="GO" id="GO:0032259">
    <property type="term" value="P:methylation"/>
    <property type="evidence" value="ECO:0007669"/>
    <property type="project" value="UniProtKB-KW"/>
</dbReference>
<protein>
    <submittedName>
        <fullName evidence="2">Methyltransferase</fullName>
    </submittedName>
</protein>
<evidence type="ECO:0000313" key="3">
    <source>
        <dbReference type="Proteomes" id="UP000681290"/>
    </source>
</evidence>
<gene>
    <name evidence="2" type="ORF">J15TS10_04860</name>
</gene>
<dbReference type="Pfam" id="PF13649">
    <property type="entry name" value="Methyltransf_25"/>
    <property type="match status" value="1"/>
</dbReference>
<keyword evidence="2" id="KW-0489">Methyltransferase</keyword>
<comment type="caution">
    <text evidence="2">The sequence shown here is derived from an EMBL/GenBank/DDBJ whole genome shotgun (WGS) entry which is preliminary data.</text>
</comment>
<evidence type="ECO:0000259" key="1">
    <source>
        <dbReference type="Pfam" id="PF13649"/>
    </source>
</evidence>
<evidence type="ECO:0000313" key="2">
    <source>
        <dbReference type="EMBL" id="GIP56672.1"/>
    </source>
</evidence>
<dbReference type="PANTHER" id="PTHR43591">
    <property type="entry name" value="METHYLTRANSFERASE"/>
    <property type="match status" value="1"/>
</dbReference>
<dbReference type="EMBL" id="BOSM01000001">
    <property type="protein sequence ID" value="GIP56672.1"/>
    <property type="molecule type" value="Genomic_DNA"/>
</dbReference>
<accession>A0ABQ4ML15</accession>